<dbReference type="Proteomes" id="UP000053989">
    <property type="component" value="Unassembled WGS sequence"/>
</dbReference>
<sequence length="100" mass="11382">SDYITKNNVSVQVGLQAIQAAVESHTKRFSDNTESSPSIHKRSLLTEIVNAIMGRREISHQQVMSYLVGGEDYYMTHEFRMVHFYDLVDIANISIRHVGV</sequence>
<name>A0A0C3CTR8_9AGAM</name>
<evidence type="ECO:0000313" key="2">
    <source>
        <dbReference type="Proteomes" id="UP000053989"/>
    </source>
</evidence>
<dbReference type="STRING" id="1036808.A0A0C3CTR8"/>
<accession>A0A0C3CTR8</accession>
<feature type="non-terminal residue" evidence="1">
    <location>
        <position position="1"/>
    </location>
</feature>
<reference evidence="2" key="2">
    <citation type="submission" date="2015-01" db="EMBL/GenBank/DDBJ databases">
        <title>Evolutionary Origins and Diversification of the Mycorrhizal Mutualists.</title>
        <authorList>
            <consortium name="DOE Joint Genome Institute"/>
            <consortium name="Mycorrhizal Genomics Consortium"/>
            <person name="Kohler A."/>
            <person name="Kuo A."/>
            <person name="Nagy L.G."/>
            <person name="Floudas D."/>
            <person name="Copeland A."/>
            <person name="Barry K.W."/>
            <person name="Cichocki N."/>
            <person name="Veneault-Fourrey C."/>
            <person name="LaButti K."/>
            <person name="Lindquist E.A."/>
            <person name="Lipzen A."/>
            <person name="Lundell T."/>
            <person name="Morin E."/>
            <person name="Murat C."/>
            <person name="Riley R."/>
            <person name="Ohm R."/>
            <person name="Sun H."/>
            <person name="Tunlid A."/>
            <person name="Henrissat B."/>
            <person name="Grigoriev I.V."/>
            <person name="Hibbett D.S."/>
            <person name="Martin F."/>
        </authorList>
    </citation>
    <scope>NUCLEOTIDE SEQUENCE [LARGE SCALE GENOMIC DNA]</scope>
    <source>
        <strain evidence="2">Foug A</strain>
    </source>
</reference>
<dbReference type="InParanoid" id="A0A0C3CTR8"/>
<gene>
    <name evidence="1" type="ORF">SCLCIDRAFT_142143</name>
</gene>
<evidence type="ECO:0000313" key="1">
    <source>
        <dbReference type="EMBL" id="KIM51975.1"/>
    </source>
</evidence>
<dbReference type="EMBL" id="KN822230">
    <property type="protein sequence ID" value="KIM51975.1"/>
    <property type="molecule type" value="Genomic_DNA"/>
</dbReference>
<dbReference type="OrthoDB" id="3267861at2759"/>
<reference evidence="1 2" key="1">
    <citation type="submission" date="2014-04" db="EMBL/GenBank/DDBJ databases">
        <authorList>
            <consortium name="DOE Joint Genome Institute"/>
            <person name="Kuo A."/>
            <person name="Kohler A."/>
            <person name="Nagy L.G."/>
            <person name="Floudas D."/>
            <person name="Copeland A."/>
            <person name="Barry K.W."/>
            <person name="Cichocki N."/>
            <person name="Veneault-Fourrey C."/>
            <person name="LaButti K."/>
            <person name="Lindquist E.A."/>
            <person name="Lipzen A."/>
            <person name="Lundell T."/>
            <person name="Morin E."/>
            <person name="Murat C."/>
            <person name="Sun H."/>
            <person name="Tunlid A."/>
            <person name="Henrissat B."/>
            <person name="Grigoriev I.V."/>
            <person name="Hibbett D.S."/>
            <person name="Martin F."/>
            <person name="Nordberg H.P."/>
            <person name="Cantor M.N."/>
            <person name="Hua S.X."/>
        </authorList>
    </citation>
    <scope>NUCLEOTIDE SEQUENCE [LARGE SCALE GENOMIC DNA]</scope>
    <source>
        <strain evidence="1 2">Foug A</strain>
    </source>
</reference>
<keyword evidence="2" id="KW-1185">Reference proteome</keyword>
<proteinExistence type="predicted"/>
<dbReference type="HOGENOM" id="CLU_2312948_0_0_1"/>
<protein>
    <submittedName>
        <fullName evidence="1">Uncharacterized protein</fullName>
    </submittedName>
</protein>
<organism evidence="1 2">
    <name type="scientific">Scleroderma citrinum Foug A</name>
    <dbReference type="NCBI Taxonomy" id="1036808"/>
    <lineage>
        <taxon>Eukaryota</taxon>
        <taxon>Fungi</taxon>
        <taxon>Dikarya</taxon>
        <taxon>Basidiomycota</taxon>
        <taxon>Agaricomycotina</taxon>
        <taxon>Agaricomycetes</taxon>
        <taxon>Agaricomycetidae</taxon>
        <taxon>Boletales</taxon>
        <taxon>Sclerodermatineae</taxon>
        <taxon>Sclerodermataceae</taxon>
        <taxon>Scleroderma</taxon>
    </lineage>
</organism>
<dbReference type="AlphaFoldDB" id="A0A0C3CTR8"/>